<reference evidence="2" key="1">
    <citation type="journal article" date="2023" name="Mol. Biol. Evol.">
        <title>Third-Generation Sequencing Reveals the Adaptive Role of the Epigenome in Three Deep-Sea Polychaetes.</title>
        <authorList>
            <person name="Perez M."/>
            <person name="Aroh O."/>
            <person name="Sun Y."/>
            <person name="Lan Y."/>
            <person name="Juniper S.K."/>
            <person name="Young C.R."/>
            <person name="Angers B."/>
            <person name="Qian P.Y."/>
        </authorList>
    </citation>
    <scope>NUCLEOTIDE SEQUENCE</scope>
    <source>
        <strain evidence="2">R07B-5</strain>
    </source>
</reference>
<feature type="region of interest" description="Disordered" evidence="1">
    <location>
        <begin position="1"/>
        <end position="79"/>
    </location>
</feature>
<feature type="compositionally biased region" description="Basic and acidic residues" evidence="1">
    <location>
        <begin position="9"/>
        <end position="20"/>
    </location>
</feature>
<dbReference type="AlphaFoldDB" id="A0AAD9NNL5"/>
<sequence length="247" mass="28278">MTTFQLRKRPSDDITEDIIHKTPRQNPSDNSQKCDDPKKFHRVDPHIDESESASSEGEQTSTVVHSGKDNSSDEKPQPLTAEELAEVRAKIKARQKAGLQKPKFYLTLENLTPASCTDPTREQQTCDAEIGRSPLFILDLQHLLLYAVQGNLASYKPRWCKLLRWTKVKQTVVIILEGVSIDDYHEHSDWFPFLQQQFNAKEVEMIATSQYGVTVAEELFKVPRSWTQTKKACRVEKTGENLHKKLD</sequence>
<proteinExistence type="predicted"/>
<evidence type="ECO:0000256" key="1">
    <source>
        <dbReference type="SAM" id="MobiDB-lite"/>
    </source>
</evidence>
<comment type="caution">
    <text evidence="2">The sequence shown here is derived from an EMBL/GenBank/DDBJ whole genome shotgun (WGS) entry which is preliminary data.</text>
</comment>
<gene>
    <name evidence="2" type="ORF">NP493_648g00000</name>
</gene>
<accession>A0AAD9NNL5</accession>
<feature type="compositionally biased region" description="Basic and acidic residues" evidence="1">
    <location>
        <begin position="32"/>
        <end position="49"/>
    </location>
</feature>
<keyword evidence="3" id="KW-1185">Reference proteome</keyword>
<dbReference type="Proteomes" id="UP001209878">
    <property type="component" value="Unassembled WGS sequence"/>
</dbReference>
<dbReference type="EMBL" id="JAODUO010000647">
    <property type="protein sequence ID" value="KAK2176665.1"/>
    <property type="molecule type" value="Genomic_DNA"/>
</dbReference>
<feature type="compositionally biased region" description="Polar residues" evidence="1">
    <location>
        <begin position="52"/>
        <end position="64"/>
    </location>
</feature>
<evidence type="ECO:0000313" key="2">
    <source>
        <dbReference type="EMBL" id="KAK2176665.1"/>
    </source>
</evidence>
<protein>
    <submittedName>
        <fullName evidence="2">Uncharacterized protein</fullName>
    </submittedName>
</protein>
<name>A0AAD9NNL5_RIDPI</name>
<evidence type="ECO:0000313" key="3">
    <source>
        <dbReference type="Proteomes" id="UP001209878"/>
    </source>
</evidence>
<feature type="compositionally biased region" description="Basic and acidic residues" evidence="1">
    <location>
        <begin position="66"/>
        <end position="76"/>
    </location>
</feature>
<organism evidence="2 3">
    <name type="scientific">Ridgeia piscesae</name>
    <name type="common">Tubeworm</name>
    <dbReference type="NCBI Taxonomy" id="27915"/>
    <lineage>
        <taxon>Eukaryota</taxon>
        <taxon>Metazoa</taxon>
        <taxon>Spiralia</taxon>
        <taxon>Lophotrochozoa</taxon>
        <taxon>Annelida</taxon>
        <taxon>Polychaeta</taxon>
        <taxon>Sedentaria</taxon>
        <taxon>Canalipalpata</taxon>
        <taxon>Sabellida</taxon>
        <taxon>Siboglinidae</taxon>
        <taxon>Ridgeia</taxon>
    </lineage>
</organism>